<dbReference type="EC" id="1.1.1.329" evidence="8"/>
<dbReference type="InterPro" id="IPR020843">
    <property type="entry name" value="ER"/>
</dbReference>
<dbReference type="Proteomes" id="UP000053669">
    <property type="component" value="Unassembled WGS sequence"/>
</dbReference>
<dbReference type="EMBL" id="LMWU01000052">
    <property type="protein sequence ID" value="KUN59178.1"/>
    <property type="molecule type" value="Genomic_DNA"/>
</dbReference>
<comment type="function">
    <text evidence="5">Catalyzes the oxidation of 2-deoxy-scyllo-inosamine (DOIA) with NAD(+) or NADP(+), forming 3-amino-2,3-dideoxy-scyllo-inosose (amino-DOI).</text>
</comment>
<dbReference type="Pfam" id="PF00107">
    <property type="entry name" value="ADH_zinc_N"/>
    <property type="match status" value="1"/>
</dbReference>
<comment type="pathway">
    <text evidence="6">Metabolic intermediate biosynthesis; 2-deoxystreptamine biosynthesis; 2-deoxystreptamine from D-glucose 6-phosphate: step 3/4.</text>
</comment>
<dbReference type="InterPro" id="IPR050129">
    <property type="entry name" value="Zn_alcohol_dh"/>
</dbReference>
<comment type="similarity">
    <text evidence="7">Belongs to the zinc-containing alcohol dehydrogenase family. DOIA dehydrogenase subfamily.</text>
</comment>
<evidence type="ECO:0000256" key="9">
    <source>
        <dbReference type="ARBA" id="ARBA00039387"/>
    </source>
</evidence>
<feature type="domain" description="Enoyl reductase (ER)" evidence="13">
    <location>
        <begin position="9"/>
        <end position="342"/>
    </location>
</feature>
<proteinExistence type="inferred from homology"/>
<dbReference type="STRING" id="58343.AQJ46_40620"/>
<dbReference type="SMART" id="SM00829">
    <property type="entry name" value="PKS_ER"/>
    <property type="match status" value="1"/>
</dbReference>
<dbReference type="InterPro" id="IPR011032">
    <property type="entry name" value="GroES-like_sf"/>
</dbReference>
<gene>
    <name evidence="14" type="ORF">AQJ46_40620</name>
</gene>
<evidence type="ECO:0000256" key="11">
    <source>
        <dbReference type="ARBA" id="ARBA00049085"/>
    </source>
</evidence>
<evidence type="ECO:0000256" key="3">
    <source>
        <dbReference type="ARBA" id="ARBA00022833"/>
    </source>
</evidence>
<protein>
    <recommendedName>
        <fullName evidence="9">2-deoxy-scyllo-inosamine dehydrogenase</fullName>
        <ecNumber evidence="8">1.1.1.329</ecNumber>
    </recommendedName>
</protein>
<keyword evidence="3 12" id="KW-0862">Zinc</keyword>
<evidence type="ECO:0000256" key="10">
    <source>
        <dbReference type="ARBA" id="ARBA00048685"/>
    </source>
</evidence>
<reference evidence="14 15" key="1">
    <citation type="submission" date="2015-10" db="EMBL/GenBank/DDBJ databases">
        <title>Draft genome sequence of Streptomyces canus DSM 40017, type strain for the species Streptomyces canus.</title>
        <authorList>
            <person name="Ruckert C."/>
            <person name="Winkler A."/>
            <person name="Kalinowski J."/>
            <person name="Kampfer P."/>
            <person name="Glaeser S."/>
        </authorList>
    </citation>
    <scope>NUCLEOTIDE SEQUENCE [LARGE SCALE GENOMIC DNA]</scope>
    <source>
        <strain evidence="14 15">DSM 40017</strain>
    </source>
</reference>
<evidence type="ECO:0000256" key="8">
    <source>
        <dbReference type="ARBA" id="ARBA00039102"/>
    </source>
</evidence>
<dbReference type="PANTHER" id="PTHR43401">
    <property type="entry name" value="L-THREONINE 3-DEHYDROGENASE"/>
    <property type="match status" value="1"/>
</dbReference>
<evidence type="ECO:0000256" key="4">
    <source>
        <dbReference type="ARBA" id="ARBA00023002"/>
    </source>
</evidence>
<evidence type="ECO:0000313" key="14">
    <source>
        <dbReference type="EMBL" id="KUN59178.1"/>
    </source>
</evidence>
<dbReference type="InterPro" id="IPR036291">
    <property type="entry name" value="NAD(P)-bd_dom_sf"/>
</dbReference>
<evidence type="ECO:0000259" key="13">
    <source>
        <dbReference type="SMART" id="SM00829"/>
    </source>
</evidence>
<organism evidence="14 15">
    <name type="scientific">Streptomyces canus</name>
    <dbReference type="NCBI Taxonomy" id="58343"/>
    <lineage>
        <taxon>Bacteria</taxon>
        <taxon>Bacillati</taxon>
        <taxon>Actinomycetota</taxon>
        <taxon>Actinomycetes</taxon>
        <taxon>Kitasatosporales</taxon>
        <taxon>Streptomycetaceae</taxon>
        <taxon>Streptomyces</taxon>
        <taxon>Streptomyces aurantiacus group</taxon>
    </lineage>
</organism>
<dbReference type="Pfam" id="PF08240">
    <property type="entry name" value="ADH_N"/>
    <property type="match status" value="1"/>
</dbReference>
<dbReference type="SUPFAM" id="SSF51735">
    <property type="entry name" value="NAD(P)-binding Rossmann-fold domains"/>
    <property type="match status" value="1"/>
</dbReference>
<dbReference type="SUPFAM" id="SSF50129">
    <property type="entry name" value="GroES-like"/>
    <property type="match status" value="1"/>
</dbReference>
<dbReference type="InterPro" id="IPR002328">
    <property type="entry name" value="ADH_Zn_CS"/>
</dbReference>
<dbReference type="GO" id="GO:0008270">
    <property type="term" value="F:zinc ion binding"/>
    <property type="evidence" value="ECO:0007669"/>
    <property type="project" value="InterPro"/>
</dbReference>
<dbReference type="AlphaFoldDB" id="A0A101RP79"/>
<keyword evidence="2 12" id="KW-0479">Metal-binding</keyword>
<dbReference type="PROSITE" id="PS00059">
    <property type="entry name" value="ADH_ZINC"/>
    <property type="match status" value="1"/>
</dbReference>
<comment type="catalytic activity">
    <reaction evidence="11">
        <text>2-deoxy-scyllo-inosamine + NADP(+) = 3-amino-2,3-dideoxy-scyllo-inosose + NADPH + H(+)</text>
        <dbReference type="Rhea" id="RHEA:33879"/>
        <dbReference type="ChEBI" id="CHEBI:15378"/>
        <dbReference type="ChEBI" id="CHEBI:57783"/>
        <dbReference type="ChEBI" id="CHEBI:58349"/>
        <dbReference type="ChEBI" id="CHEBI:65002"/>
        <dbReference type="ChEBI" id="CHEBI:65003"/>
        <dbReference type="EC" id="1.1.1.329"/>
    </reaction>
</comment>
<accession>A0A101RP79</accession>
<comment type="caution">
    <text evidence="14">The sequence shown here is derived from an EMBL/GenBank/DDBJ whole genome shotgun (WGS) entry which is preliminary data.</text>
</comment>
<dbReference type="InterPro" id="IPR013154">
    <property type="entry name" value="ADH-like_N"/>
</dbReference>
<dbReference type="GO" id="GO:0016491">
    <property type="term" value="F:oxidoreductase activity"/>
    <property type="evidence" value="ECO:0007669"/>
    <property type="project" value="UniProtKB-KW"/>
</dbReference>
<comment type="cofactor">
    <cofactor evidence="1 12">
        <name>Zn(2+)</name>
        <dbReference type="ChEBI" id="CHEBI:29105"/>
    </cofactor>
</comment>
<dbReference type="PANTHER" id="PTHR43401:SF2">
    <property type="entry name" value="L-THREONINE 3-DEHYDROGENASE"/>
    <property type="match status" value="1"/>
</dbReference>
<evidence type="ECO:0000256" key="2">
    <source>
        <dbReference type="ARBA" id="ARBA00022723"/>
    </source>
</evidence>
<evidence type="ECO:0000256" key="1">
    <source>
        <dbReference type="ARBA" id="ARBA00001947"/>
    </source>
</evidence>
<dbReference type="RefSeq" id="WP_059210368.1">
    <property type="nucleotide sequence ID" value="NZ_KQ948673.1"/>
</dbReference>
<dbReference type="Gene3D" id="3.90.180.10">
    <property type="entry name" value="Medium-chain alcohol dehydrogenases, catalytic domain"/>
    <property type="match status" value="1"/>
</dbReference>
<keyword evidence="4" id="KW-0560">Oxidoreductase</keyword>
<dbReference type="Gene3D" id="3.40.50.720">
    <property type="entry name" value="NAD(P)-binding Rossmann-like Domain"/>
    <property type="match status" value="1"/>
</dbReference>
<evidence type="ECO:0000256" key="5">
    <source>
        <dbReference type="ARBA" id="ARBA00037678"/>
    </source>
</evidence>
<evidence type="ECO:0000313" key="15">
    <source>
        <dbReference type="Proteomes" id="UP000053669"/>
    </source>
</evidence>
<comment type="catalytic activity">
    <reaction evidence="10">
        <text>2-deoxy-scyllo-inosamine + NAD(+) = 3-amino-2,3-dideoxy-scyllo-inosose + NADH + H(+)</text>
        <dbReference type="Rhea" id="RHEA:33883"/>
        <dbReference type="ChEBI" id="CHEBI:15378"/>
        <dbReference type="ChEBI" id="CHEBI:57540"/>
        <dbReference type="ChEBI" id="CHEBI:57945"/>
        <dbReference type="ChEBI" id="CHEBI:65002"/>
        <dbReference type="ChEBI" id="CHEBI:65003"/>
        <dbReference type="EC" id="1.1.1.329"/>
    </reaction>
</comment>
<name>A0A101RP79_9ACTN</name>
<dbReference type="InterPro" id="IPR013149">
    <property type="entry name" value="ADH-like_C"/>
</dbReference>
<evidence type="ECO:0000256" key="7">
    <source>
        <dbReference type="ARBA" id="ARBA00038004"/>
    </source>
</evidence>
<evidence type="ECO:0000256" key="12">
    <source>
        <dbReference type="RuleBase" id="RU361277"/>
    </source>
</evidence>
<evidence type="ECO:0000256" key="6">
    <source>
        <dbReference type="ARBA" id="ARBA00037908"/>
    </source>
</evidence>
<sequence>MRAVVKAVADRGVEYVADAPEPKAGDGAVVVEIAAASLCGTDRECYEWSPAAQAFNLGLPVVLGHEAAGTVVEVGTGVENLRVGDRVALESHLACGHCFACRTGDAHTCERTQILGMHFDGVFAERVAVPHRICVPLPDSVPLETGALLESAGVAVHAIQRAGYSVAGRGVLVSGAGPVGMVVARLASLMGAAYVIVIEPNPFRRAEAERLGVITMEPGQGVAERSRELSGHRGGADVAFECSGAAAALPSLFDAVRREGTVVTVGHPGRPVPIDIAAQINKRGITLRGIFGRRLWETWEQTLLLLNSGRLDLDWLITHRLQLSQVDQAIDLLTGDACKVLLVPGLG</sequence>